<reference evidence="2" key="2">
    <citation type="submission" date="2015-01" db="EMBL/GenBank/DDBJ databases">
        <title>Evolutionary Origins and Diversification of the Mycorrhizal Mutualists.</title>
        <authorList>
            <consortium name="DOE Joint Genome Institute"/>
            <consortium name="Mycorrhizal Genomics Consortium"/>
            <person name="Kohler A."/>
            <person name="Kuo A."/>
            <person name="Nagy L.G."/>
            <person name="Floudas D."/>
            <person name="Copeland A."/>
            <person name="Barry K.W."/>
            <person name="Cichocki N."/>
            <person name="Veneault-Fourrey C."/>
            <person name="LaButti K."/>
            <person name="Lindquist E.A."/>
            <person name="Lipzen A."/>
            <person name="Lundell T."/>
            <person name="Morin E."/>
            <person name="Murat C."/>
            <person name="Riley R."/>
            <person name="Ohm R."/>
            <person name="Sun H."/>
            <person name="Tunlid A."/>
            <person name="Henrissat B."/>
            <person name="Grigoriev I.V."/>
            <person name="Hibbett D.S."/>
            <person name="Martin F."/>
        </authorList>
    </citation>
    <scope>NUCLEOTIDE SEQUENCE [LARGE SCALE GENOMIC DNA]</scope>
    <source>
        <strain evidence="2">UH-Slu-Lm8-n1</strain>
    </source>
</reference>
<dbReference type="OrthoDB" id="3267861at2759"/>
<gene>
    <name evidence="1" type="ORF">CY34DRAFT_102574</name>
</gene>
<name>A0A0D0ACC0_9AGAM</name>
<evidence type="ECO:0000313" key="1">
    <source>
        <dbReference type="EMBL" id="KIK31882.1"/>
    </source>
</evidence>
<keyword evidence="2" id="KW-1185">Reference proteome</keyword>
<dbReference type="Proteomes" id="UP000054485">
    <property type="component" value="Unassembled WGS sequence"/>
</dbReference>
<protein>
    <submittedName>
        <fullName evidence="1">Uncharacterized protein</fullName>
    </submittedName>
</protein>
<dbReference type="AlphaFoldDB" id="A0A0D0ACC0"/>
<reference evidence="1 2" key="1">
    <citation type="submission" date="2014-04" db="EMBL/GenBank/DDBJ databases">
        <authorList>
            <consortium name="DOE Joint Genome Institute"/>
            <person name="Kuo A."/>
            <person name="Ruytinx J."/>
            <person name="Rineau F."/>
            <person name="Colpaert J."/>
            <person name="Kohler A."/>
            <person name="Nagy L.G."/>
            <person name="Floudas D."/>
            <person name="Copeland A."/>
            <person name="Barry K.W."/>
            <person name="Cichocki N."/>
            <person name="Veneault-Fourrey C."/>
            <person name="LaButti K."/>
            <person name="Lindquist E.A."/>
            <person name="Lipzen A."/>
            <person name="Lundell T."/>
            <person name="Morin E."/>
            <person name="Murat C."/>
            <person name="Sun H."/>
            <person name="Tunlid A."/>
            <person name="Henrissat B."/>
            <person name="Grigoriev I.V."/>
            <person name="Hibbett D.S."/>
            <person name="Martin F."/>
            <person name="Nordberg H.P."/>
            <person name="Cantor M.N."/>
            <person name="Hua S.X."/>
        </authorList>
    </citation>
    <scope>NUCLEOTIDE SEQUENCE [LARGE SCALE GENOMIC DNA]</scope>
    <source>
        <strain evidence="1 2">UH-Slu-Lm8-n1</strain>
    </source>
</reference>
<dbReference type="InParanoid" id="A0A0D0ACC0"/>
<feature type="non-terminal residue" evidence="1">
    <location>
        <position position="115"/>
    </location>
</feature>
<dbReference type="STRING" id="930992.A0A0D0ACC0"/>
<accession>A0A0D0ACC0</accession>
<sequence>MATEVKRCGEVLQRHRCKRVCHKYGNDEQCRFLFPHEVVEESYYDVASKSVVLKCGDATVNYFNPYILVYCRHNHDLKCILSGRAAKAAMFYITDYITKTEIKTHEMLSLMSRAV</sequence>
<proteinExistence type="predicted"/>
<organism evidence="1 2">
    <name type="scientific">Suillus luteus UH-Slu-Lm8-n1</name>
    <dbReference type="NCBI Taxonomy" id="930992"/>
    <lineage>
        <taxon>Eukaryota</taxon>
        <taxon>Fungi</taxon>
        <taxon>Dikarya</taxon>
        <taxon>Basidiomycota</taxon>
        <taxon>Agaricomycotina</taxon>
        <taxon>Agaricomycetes</taxon>
        <taxon>Agaricomycetidae</taxon>
        <taxon>Boletales</taxon>
        <taxon>Suillineae</taxon>
        <taxon>Suillaceae</taxon>
        <taxon>Suillus</taxon>
    </lineage>
</organism>
<dbReference type="EMBL" id="KN836561">
    <property type="protein sequence ID" value="KIK31882.1"/>
    <property type="molecule type" value="Genomic_DNA"/>
</dbReference>
<dbReference type="HOGENOM" id="CLU_2102834_0_0_1"/>
<evidence type="ECO:0000313" key="2">
    <source>
        <dbReference type="Proteomes" id="UP000054485"/>
    </source>
</evidence>